<evidence type="ECO:0000256" key="10">
    <source>
        <dbReference type="SAM" id="SignalP"/>
    </source>
</evidence>
<keyword evidence="4 8" id="KW-0812">Transmembrane</keyword>
<sequence length="1072" mass="117127">MKIAIIALMQLCTILAYGQTNSYTAKIMDTDNQPVPYATVNELGSNNYVVSDELGFFTLQTEATNFTVSIASIGYITKETATVNGSLPEVIVMELSSEQLDEIVVTALGIEREKQSLVSAVTTVKAEQLTEVPLTNMVNSLAGRVAGVQITNGSSGVGSSSRIVIRGENSLGGSNQPLFVVDGVPVSNEQITSNLVNDGALQEVDFGNGGADISTDDIASISILKGAGSAALYGARAANGVVVITTKRGGKKKGLGISINSTLTVESLLTLPDYQNEYGGGSNGAYAFQNGIGAGVNDGGISSYGPRLDQGQFIAQFDSPSVDIDGNPVRAGDVISRTRPDGSFTDITATPWVSRPDNVRNFFETGVTYQNNISISTGGEKGSARLSYSNLKNDGIVPNTDLKRNGLALSIDQNVHEKFKVKAFLNYINTRSGNRPNLGYGYENPLYGFNWTGRNTNVESLKNYWQAGQEGIQHYDFNYLWLTNPYLTVYENTNSFNKNRILGNASATYDITDKLSLSVRAGIDTYDDKREFRRAVSTNQNPLGTYREDDVRFRELNTDVLLSYSDKINADWKYNISAGANRFDQDIQYKFSEASQLAIPGIYTLANSRTPLKGDSQKLNKRINSVYASGNLSYKNSLYFDATFRNDWSSTLPSDSNSFGYYSAGLSYVVSNMFTLPEAVSYLNLRFSAASVGNDTDPYQNVQNFVFNQNYGSSFRVTNETVLKNANLRPERLNALEAGLEAWFFNGRFQLDLAGYQNTSIDQIISRPISQTSGFSNFNVNGGEVRTRGFEALISAEVVRSEDFSWESSVNYSTYRSEVTKLPDGVDQFVTGTADIFSGGGGSNTVFYIARENGRVGDMYGTGFLEVDGQTVFGANGLPVQDGNLRLLGNYNPDFTVGFNNKFSYKNIDMTILFDWRKGGTIVSRIKALGSTSGVLQETLVGREDGVIGNGVVNVGTVDSPQYVANTTSVPASQFYNNFFDRGNEDSALYSASYVKLRQVGLYYNFPKKLSKSIGFQNIKLGLIGSNLLLFTENPHFDPELNALQGQRIVYGVEDFSYPSTRSFGFNIKTDF</sequence>
<evidence type="ECO:0000256" key="1">
    <source>
        <dbReference type="ARBA" id="ARBA00004571"/>
    </source>
</evidence>
<reference evidence="13 14" key="1">
    <citation type="journal article" date="2019" name="Mar. Drugs">
        <title>Comparative Genomics and CAZyme Genome Repertoires of Marine Zobellia amurskyensis KMM 3526(T) and Zobellia laminariae KMM 3676(T).</title>
        <authorList>
            <person name="Chernysheva N."/>
            <person name="Bystritskaya E."/>
            <person name="Stenkova A."/>
            <person name="Golovkin I."/>
            <person name="Nedashkovskaya O."/>
            <person name="Isaeva M."/>
        </authorList>
    </citation>
    <scope>NUCLEOTIDE SEQUENCE [LARGE SCALE GENOMIC DNA]</scope>
    <source>
        <strain evidence="13 14">KMM 3526</strain>
    </source>
</reference>
<gene>
    <name evidence="13" type="ORF">D9O36_04600</name>
</gene>
<keyword evidence="10" id="KW-0732">Signal</keyword>
<dbReference type="NCBIfam" id="TIGR04056">
    <property type="entry name" value="OMP_RagA_SusC"/>
    <property type="match status" value="1"/>
</dbReference>
<evidence type="ECO:0000256" key="7">
    <source>
        <dbReference type="ARBA" id="ARBA00023237"/>
    </source>
</evidence>
<evidence type="ECO:0000259" key="12">
    <source>
        <dbReference type="Pfam" id="PF07715"/>
    </source>
</evidence>
<comment type="similarity">
    <text evidence="8 9">Belongs to the TonB-dependent receptor family.</text>
</comment>
<dbReference type="SUPFAM" id="SSF49464">
    <property type="entry name" value="Carboxypeptidase regulatory domain-like"/>
    <property type="match status" value="1"/>
</dbReference>
<feature type="chain" id="PRO_5030847183" evidence="10">
    <location>
        <begin position="19"/>
        <end position="1072"/>
    </location>
</feature>
<keyword evidence="6 8" id="KW-0472">Membrane</keyword>
<dbReference type="Gene3D" id="2.40.170.20">
    <property type="entry name" value="TonB-dependent receptor, beta-barrel domain"/>
    <property type="match status" value="1"/>
</dbReference>
<keyword evidence="3 8" id="KW-1134">Transmembrane beta strand</keyword>
<evidence type="ECO:0000256" key="8">
    <source>
        <dbReference type="PROSITE-ProRule" id="PRU01360"/>
    </source>
</evidence>
<dbReference type="SUPFAM" id="SSF56935">
    <property type="entry name" value="Porins"/>
    <property type="match status" value="1"/>
</dbReference>
<keyword evidence="2 8" id="KW-0813">Transport</keyword>
<dbReference type="InterPro" id="IPR000531">
    <property type="entry name" value="Beta-barrel_TonB"/>
</dbReference>
<dbReference type="PROSITE" id="PS52016">
    <property type="entry name" value="TONB_DEPENDENT_REC_3"/>
    <property type="match status" value="1"/>
</dbReference>
<feature type="domain" description="TonB-dependent receptor plug" evidence="12">
    <location>
        <begin position="114"/>
        <end position="241"/>
    </location>
</feature>
<dbReference type="Pfam" id="PF13715">
    <property type="entry name" value="CarbopepD_reg_2"/>
    <property type="match status" value="1"/>
</dbReference>
<evidence type="ECO:0000313" key="14">
    <source>
        <dbReference type="Proteomes" id="UP000540519"/>
    </source>
</evidence>
<dbReference type="InterPro" id="IPR008969">
    <property type="entry name" value="CarboxyPept-like_regulatory"/>
</dbReference>
<evidence type="ECO:0000313" key="13">
    <source>
        <dbReference type="EMBL" id="MUH35112.1"/>
    </source>
</evidence>
<evidence type="ECO:0000259" key="11">
    <source>
        <dbReference type="Pfam" id="PF00593"/>
    </source>
</evidence>
<dbReference type="Gene3D" id="2.170.130.10">
    <property type="entry name" value="TonB-dependent receptor, plug domain"/>
    <property type="match status" value="1"/>
</dbReference>
<dbReference type="InterPro" id="IPR036942">
    <property type="entry name" value="Beta-barrel_TonB_sf"/>
</dbReference>
<protein>
    <submittedName>
        <fullName evidence="13">SusC/RagA family TonB-linked outer membrane protein</fullName>
    </submittedName>
</protein>
<feature type="domain" description="TonB-dependent receptor-like beta-barrel" evidence="11">
    <location>
        <begin position="431"/>
        <end position="881"/>
    </location>
</feature>
<organism evidence="13 14">
    <name type="scientific">Zobellia amurskyensis</name>
    <dbReference type="NCBI Taxonomy" id="248905"/>
    <lineage>
        <taxon>Bacteria</taxon>
        <taxon>Pseudomonadati</taxon>
        <taxon>Bacteroidota</taxon>
        <taxon>Flavobacteriia</taxon>
        <taxon>Flavobacteriales</taxon>
        <taxon>Flavobacteriaceae</taxon>
        <taxon>Zobellia</taxon>
    </lineage>
</organism>
<dbReference type="Pfam" id="PF00593">
    <property type="entry name" value="TonB_dep_Rec_b-barrel"/>
    <property type="match status" value="1"/>
</dbReference>
<evidence type="ECO:0000256" key="4">
    <source>
        <dbReference type="ARBA" id="ARBA00022692"/>
    </source>
</evidence>
<evidence type="ECO:0000256" key="2">
    <source>
        <dbReference type="ARBA" id="ARBA00022448"/>
    </source>
</evidence>
<dbReference type="OrthoDB" id="9768177at2"/>
<dbReference type="InterPro" id="IPR023996">
    <property type="entry name" value="TonB-dep_OMP_SusC/RagA"/>
</dbReference>
<evidence type="ECO:0000256" key="6">
    <source>
        <dbReference type="ARBA" id="ARBA00023136"/>
    </source>
</evidence>
<dbReference type="Proteomes" id="UP000540519">
    <property type="component" value="Unassembled WGS sequence"/>
</dbReference>
<comment type="subcellular location">
    <subcellularLocation>
        <location evidence="1 8">Cell outer membrane</location>
        <topology evidence="1 8">Multi-pass membrane protein</topology>
    </subcellularLocation>
</comment>
<dbReference type="InterPro" id="IPR037066">
    <property type="entry name" value="Plug_dom_sf"/>
</dbReference>
<evidence type="ECO:0000256" key="5">
    <source>
        <dbReference type="ARBA" id="ARBA00023077"/>
    </source>
</evidence>
<dbReference type="GO" id="GO:0009279">
    <property type="term" value="C:cell outer membrane"/>
    <property type="evidence" value="ECO:0007669"/>
    <property type="project" value="UniProtKB-SubCell"/>
</dbReference>
<feature type="signal peptide" evidence="10">
    <location>
        <begin position="1"/>
        <end position="18"/>
    </location>
</feature>
<evidence type="ECO:0000256" key="3">
    <source>
        <dbReference type="ARBA" id="ARBA00022452"/>
    </source>
</evidence>
<dbReference type="InterPro" id="IPR012910">
    <property type="entry name" value="Plug_dom"/>
</dbReference>
<name>A0A7X2ZRK5_9FLAO</name>
<dbReference type="InterPro" id="IPR039426">
    <property type="entry name" value="TonB-dep_rcpt-like"/>
</dbReference>
<proteinExistence type="inferred from homology"/>
<dbReference type="InterPro" id="IPR023997">
    <property type="entry name" value="TonB-dep_OMP_SusC/RagA_CS"/>
</dbReference>
<evidence type="ECO:0000256" key="9">
    <source>
        <dbReference type="RuleBase" id="RU003357"/>
    </source>
</evidence>
<keyword evidence="7 8" id="KW-0998">Cell outer membrane</keyword>
<accession>A0A7X2ZRK5</accession>
<dbReference type="Pfam" id="PF07715">
    <property type="entry name" value="Plug"/>
    <property type="match status" value="1"/>
</dbReference>
<dbReference type="NCBIfam" id="TIGR04057">
    <property type="entry name" value="SusC_RagA_signa"/>
    <property type="match status" value="1"/>
</dbReference>
<dbReference type="AlphaFoldDB" id="A0A7X2ZRK5"/>
<keyword evidence="5 9" id="KW-0798">TonB box</keyword>
<keyword evidence="14" id="KW-1185">Reference proteome</keyword>
<dbReference type="EMBL" id="RCNR01000006">
    <property type="protein sequence ID" value="MUH35112.1"/>
    <property type="molecule type" value="Genomic_DNA"/>
</dbReference>
<comment type="caution">
    <text evidence="13">The sequence shown here is derived from an EMBL/GenBank/DDBJ whole genome shotgun (WGS) entry which is preliminary data.</text>
</comment>